<dbReference type="Proteomes" id="UP001307849">
    <property type="component" value="Unassembled WGS sequence"/>
</dbReference>
<proteinExistence type="predicted"/>
<dbReference type="SUPFAM" id="SSF57850">
    <property type="entry name" value="RING/U-box"/>
    <property type="match status" value="1"/>
</dbReference>
<dbReference type="EMBL" id="JAVHJM010000006">
    <property type="protein sequence ID" value="KAK6512759.1"/>
    <property type="molecule type" value="Genomic_DNA"/>
</dbReference>
<dbReference type="PROSITE" id="PS50089">
    <property type="entry name" value="ZF_RING_2"/>
    <property type="match status" value="1"/>
</dbReference>
<keyword evidence="13" id="KW-1185">Reference proteome</keyword>
<feature type="compositionally biased region" description="Low complexity" evidence="10">
    <location>
        <begin position="118"/>
        <end position="133"/>
    </location>
</feature>
<feature type="compositionally biased region" description="Pro residues" evidence="10">
    <location>
        <begin position="521"/>
        <end position="536"/>
    </location>
</feature>
<feature type="region of interest" description="Disordered" evidence="10">
    <location>
        <begin position="52"/>
        <end position="220"/>
    </location>
</feature>
<dbReference type="GO" id="GO:0000209">
    <property type="term" value="P:protein polyubiquitination"/>
    <property type="evidence" value="ECO:0007669"/>
    <property type="project" value="UniProtKB-ARBA"/>
</dbReference>
<reference evidence="12 13" key="1">
    <citation type="submission" date="2019-10" db="EMBL/GenBank/DDBJ databases">
        <authorList>
            <person name="Palmer J.M."/>
        </authorList>
    </citation>
    <scope>NUCLEOTIDE SEQUENCE [LARGE SCALE GENOMIC DNA]</scope>
    <source>
        <strain evidence="12 13">TWF506</strain>
    </source>
</reference>
<dbReference type="PANTHER" id="PTHR45969:SF69">
    <property type="entry name" value="FINGER DOMAIN PROTEIN, PUTATIVE (AFU_ORTHOLOGUE AFUA_3G12190)-RELATED"/>
    <property type="match status" value="1"/>
</dbReference>
<feature type="compositionally biased region" description="Polar residues" evidence="10">
    <location>
        <begin position="172"/>
        <end position="181"/>
    </location>
</feature>
<keyword evidence="8" id="KW-0862">Zinc</keyword>
<name>A0AAN8RLY6_9PEZI</name>
<evidence type="ECO:0000256" key="8">
    <source>
        <dbReference type="ARBA" id="ARBA00022833"/>
    </source>
</evidence>
<feature type="region of interest" description="Disordered" evidence="10">
    <location>
        <begin position="349"/>
        <end position="374"/>
    </location>
</feature>
<keyword evidence="6 9" id="KW-0863">Zinc-finger</keyword>
<dbReference type="Gene3D" id="3.30.40.10">
    <property type="entry name" value="Zinc/RING finger domain, C3HC4 (zinc finger)"/>
    <property type="match status" value="1"/>
</dbReference>
<keyword evidence="5" id="KW-0479">Metal-binding</keyword>
<evidence type="ECO:0000256" key="3">
    <source>
        <dbReference type="ARBA" id="ARBA00012483"/>
    </source>
</evidence>
<keyword evidence="4" id="KW-0808">Transferase</keyword>
<evidence type="ECO:0000256" key="9">
    <source>
        <dbReference type="PROSITE-ProRule" id="PRU00175"/>
    </source>
</evidence>
<dbReference type="GO" id="GO:0061630">
    <property type="term" value="F:ubiquitin protein ligase activity"/>
    <property type="evidence" value="ECO:0007669"/>
    <property type="project" value="UniProtKB-EC"/>
</dbReference>
<evidence type="ECO:0000256" key="1">
    <source>
        <dbReference type="ARBA" id="ARBA00000900"/>
    </source>
</evidence>
<gene>
    <name evidence="12" type="ORF">TWF506_008926</name>
</gene>
<feature type="compositionally biased region" description="Gly residues" evidence="10">
    <location>
        <begin position="301"/>
        <end position="311"/>
    </location>
</feature>
<evidence type="ECO:0000256" key="7">
    <source>
        <dbReference type="ARBA" id="ARBA00022786"/>
    </source>
</evidence>
<dbReference type="AlphaFoldDB" id="A0AAN8RLY6"/>
<feature type="region of interest" description="Disordered" evidence="10">
    <location>
        <begin position="509"/>
        <end position="580"/>
    </location>
</feature>
<evidence type="ECO:0000256" key="6">
    <source>
        <dbReference type="ARBA" id="ARBA00022771"/>
    </source>
</evidence>
<feature type="region of interest" description="Disordered" evidence="10">
    <location>
        <begin position="235"/>
        <end position="327"/>
    </location>
</feature>
<dbReference type="InterPro" id="IPR013083">
    <property type="entry name" value="Znf_RING/FYVE/PHD"/>
</dbReference>
<evidence type="ECO:0000256" key="4">
    <source>
        <dbReference type="ARBA" id="ARBA00022679"/>
    </source>
</evidence>
<sequence>MSGPPPRQPSGNQHRELVYCHSCENEWYRDQHGLVCPECQSDFIEIVEGQASDPGQDHRHHLMDSDDDDDDDEFHTHHHRHADHHPRETGFGPAPHGTGFTLRMGGGSGPQISFRTIQSQFGSSSSSPGPQHPFGGGHVIGGVSPNPRQPSFPGSPFDNFHAHFPGSGARSMRSTPQSDPLNPQRDDHHQQQQEQQEQQQQQQQQRSPPAATPNFGNGAQPIADMFASIIQNIMGAPREGDPNDNIRNQHYHVPGAFPGGRSPPMAGQNNPGQGSSQAEGLGGPGHSPGTVPSPGAWSQGGPHGGSHGGTPLGMESPLFMQMPRGRGGVTYYSSTRTWTGPGGEVRTIRTSSPMTPHGGQQGQQGQQGGPEGPGEMNLASILVNIIGSGAHGDDNNGFPPLLRAFGLGHGQTGDYVWNQQEMDRILSQLMDQHQGNAPPPASEESIRNLPKVKVTKAEVDDGSECVVCQDEFKVDDEVVKLPCRHIYHEECVTRWLETHDACPICRTPITPEDQRRQRPAPGAPPGAPGLGFPPLPGQGGNGGPGGSSGAAGGSSNMHTSSGSGGSNGARWSWSASFGRS</sequence>
<organism evidence="12 13">
    <name type="scientific">Arthrobotrys conoides</name>
    <dbReference type="NCBI Taxonomy" id="74498"/>
    <lineage>
        <taxon>Eukaryota</taxon>
        <taxon>Fungi</taxon>
        <taxon>Dikarya</taxon>
        <taxon>Ascomycota</taxon>
        <taxon>Pezizomycotina</taxon>
        <taxon>Orbiliomycetes</taxon>
        <taxon>Orbiliales</taxon>
        <taxon>Orbiliaceae</taxon>
        <taxon>Arthrobotrys</taxon>
    </lineage>
</organism>
<dbReference type="SMART" id="SM00184">
    <property type="entry name" value="RING"/>
    <property type="match status" value="1"/>
</dbReference>
<dbReference type="Pfam" id="PF13639">
    <property type="entry name" value="zf-RING_2"/>
    <property type="match status" value="1"/>
</dbReference>
<keyword evidence="7" id="KW-0833">Ubl conjugation pathway</keyword>
<comment type="catalytic activity">
    <reaction evidence="1">
        <text>S-ubiquitinyl-[E2 ubiquitin-conjugating enzyme]-L-cysteine + [acceptor protein]-L-lysine = [E2 ubiquitin-conjugating enzyme]-L-cysteine + N(6)-ubiquitinyl-[acceptor protein]-L-lysine.</text>
        <dbReference type="EC" id="2.3.2.27"/>
    </reaction>
</comment>
<feature type="domain" description="RING-type" evidence="11">
    <location>
        <begin position="465"/>
        <end position="506"/>
    </location>
</feature>
<protein>
    <recommendedName>
        <fullName evidence="3">RING-type E3 ubiquitin transferase</fullName>
        <ecNumber evidence="3">2.3.2.27</ecNumber>
    </recommendedName>
</protein>
<evidence type="ECO:0000313" key="13">
    <source>
        <dbReference type="Proteomes" id="UP001307849"/>
    </source>
</evidence>
<feature type="compositionally biased region" description="Low complexity" evidence="10">
    <location>
        <begin position="192"/>
        <end position="205"/>
    </location>
</feature>
<accession>A0AAN8RLY6</accession>
<comment type="caution">
    <text evidence="12">The sequence shown here is derived from an EMBL/GenBank/DDBJ whole genome shotgun (WGS) entry which is preliminary data.</text>
</comment>
<evidence type="ECO:0000256" key="2">
    <source>
        <dbReference type="ARBA" id="ARBA00004906"/>
    </source>
</evidence>
<evidence type="ECO:0000313" key="12">
    <source>
        <dbReference type="EMBL" id="KAK6512759.1"/>
    </source>
</evidence>
<dbReference type="FunFam" id="3.30.40.10:FF:000069">
    <property type="entry name" value="E3 ubiquitin-protein ligase RNF115"/>
    <property type="match status" value="1"/>
</dbReference>
<dbReference type="InterPro" id="IPR001841">
    <property type="entry name" value="Znf_RING"/>
</dbReference>
<feature type="compositionally biased region" description="Gly residues" evidence="10">
    <location>
        <begin position="537"/>
        <end position="552"/>
    </location>
</feature>
<dbReference type="EC" id="2.3.2.27" evidence="3"/>
<evidence type="ECO:0000256" key="10">
    <source>
        <dbReference type="SAM" id="MobiDB-lite"/>
    </source>
</evidence>
<feature type="compositionally biased region" description="Gly residues" evidence="10">
    <location>
        <begin position="359"/>
        <end position="372"/>
    </location>
</feature>
<evidence type="ECO:0000256" key="5">
    <source>
        <dbReference type="ARBA" id="ARBA00022723"/>
    </source>
</evidence>
<dbReference type="GO" id="GO:0008270">
    <property type="term" value="F:zinc ion binding"/>
    <property type="evidence" value="ECO:0007669"/>
    <property type="project" value="UniProtKB-KW"/>
</dbReference>
<dbReference type="PANTHER" id="PTHR45969">
    <property type="entry name" value="RING ZINC FINGER PROTEIN-RELATED"/>
    <property type="match status" value="1"/>
</dbReference>
<evidence type="ECO:0000259" key="11">
    <source>
        <dbReference type="PROSITE" id="PS50089"/>
    </source>
</evidence>
<feature type="compositionally biased region" description="Polar residues" evidence="10">
    <location>
        <begin position="267"/>
        <end position="278"/>
    </location>
</feature>
<comment type="pathway">
    <text evidence="2">Protein modification; protein ubiquitination.</text>
</comment>